<dbReference type="EMBL" id="GBHO01042377">
    <property type="protein sequence ID" value="JAG01227.1"/>
    <property type="molecule type" value="Transcribed_RNA"/>
</dbReference>
<reference evidence="1" key="2">
    <citation type="submission" date="2014-07" db="EMBL/GenBank/DDBJ databases">
        <authorList>
            <person name="Hull J."/>
        </authorList>
    </citation>
    <scope>NUCLEOTIDE SEQUENCE</scope>
</reference>
<accession>A0A0A9VYE8</accession>
<gene>
    <name evidence="1" type="primary">amyS</name>
    <name evidence="1" type="ORF">CM83_104</name>
</gene>
<feature type="non-terminal residue" evidence="1">
    <location>
        <position position="1"/>
    </location>
</feature>
<protein>
    <submittedName>
        <fullName evidence="1">Alpha-amylase</fullName>
    </submittedName>
</protein>
<reference evidence="1" key="1">
    <citation type="journal article" date="2014" name="PLoS ONE">
        <title>Transcriptome-Based Identification of ABC Transporters in the Western Tarnished Plant Bug Lygus hesperus.</title>
        <authorList>
            <person name="Hull J.J."/>
            <person name="Chaney K."/>
            <person name="Geib S.M."/>
            <person name="Fabrick J.A."/>
            <person name="Brent C.S."/>
            <person name="Walsh D."/>
            <person name="Lavine L.C."/>
        </authorList>
    </citation>
    <scope>NUCLEOTIDE SEQUENCE</scope>
</reference>
<evidence type="ECO:0000313" key="1">
    <source>
        <dbReference type="EMBL" id="JAG01227.1"/>
    </source>
</evidence>
<name>A0A0A9VYE8_LYGHE</name>
<dbReference type="AlphaFoldDB" id="A0A0A9VYE8"/>
<sequence>FPLSAARIGAHFWKREEQNSLLTNFFFGILKKGGAFMGGVMQKTQPNVKISKIESFDSRPGGSLPLELSQRLKTTVVIRVVVKLVQSNTDSSQYAMYHF</sequence>
<proteinExistence type="predicted"/>
<organism evidence="1">
    <name type="scientific">Lygus hesperus</name>
    <name type="common">Western plant bug</name>
    <dbReference type="NCBI Taxonomy" id="30085"/>
    <lineage>
        <taxon>Eukaryota</taxon>
        <taxon>Metazoa</taxon>
        <taxon>Ecdysozoa</taxon>
        <taxon>Arthropoda</taxon>
        <taxon>Hexapoda</taxon>
        <taxon>Insecta</taxon>
        <taxon>Pterygota</taxon>
        <taxon>Neoptera</taxon>
        <taxon>Paraneoptera</taxon>
        <taxon>Hemiptera</taxon>
        <taxon>Heteroptera</taxon>
        <taxon>Panheteroptera</taxon>
        <taxon>Cimicomorpha</taxon>
        <taxon>Miridae</taxon>
        <taxon>Mirini</taxon>
        <taxon>Lygus</taxon>
    </lineage>
</organism>